<dbReference type="InterPro" id="IPR002734">
    <property type="entry name" value="RibDG_C"/>
</dbReference>
<dbReference type="Pfam" id="PF01872">
    <property type="entry name" value="RibD_C"/>
    <property type="match status" value="1"/>
</dbReference>
<dbReference type="InterPro" id="IPR016192">
    <property type="entry name" value="APOBEC/CMP_deaminase_Zn-bd"/>
</dbReference>
<protein>
    <recommendedName>
        <fullName evidence="13">Riboflavin biosynthesis protein RibD</fullName>
    </recommendedName>
    <domain>
        <recommendedName>
            <fullName evidence="13">Diaminohydroxyphosphoribosylaminopyrimidine deaminase</fullName>
            <shortName evidence="13">DRAP deaminase</shortName>
            <ecNumber evidence="13">3.5.4.26</ecNumber>
        </recommendedName>
        <alternativeName>
            <fullName evidence="13">Riboflavin-specific deaminase</fullName>
        </alternativeName>
    </domain>
    <domain>
        <recommendedName>
            <fullName evidence="13">5-amino-6-(5-phosphoribosylamino)uracil reductase</fullName>
            <ecNumber evidence="13">1.1.1.193</ecNumber>
        </recommendedName>
        <alternativeName>
            <fullName evidence="13">HTP reductase</fullName>
        </alternativeName>
    </domain>
</protein>
<comment type="similarity">
    <text evidence="4 13">In the N-terminal section; belongs to the cytidine and deoxycytidylate deaminase family.</text>
</comment>
<feature type="binding site" evidence="15">
    <location>
        <position position="318"/>
    </location>
    <ligand>
        <name>substrate</name>
    </ligand>
</feature>
<evidence type="ECO:0000259" key="17">
    <source>
        <dbReference type="PROSITE" id="PS51747"/>
    </source>
</evidence>
<comment type="similarity">
    <text evidence="5 13">In the C-terminal section; belongs to the HTP reductase family.</text>
</comment>
<dbReference type="SUPFAM" id="SSF53597">
    <property type="entry name" value="Dihydrofolate reductase-like"/>
    <property type="match status" value="1"/>
</dbReference>
<comment type="catalytic activity">
    <reaction evidence="13">
        <text>2,5-diamino-6-hydroxy-4-(5-phosphoribosylamino)-pyrimidine + H2O + H(+) = 5-amino-6-(5-phospho-D-ribosylamino)uracil + NH4(+)</text>
        <dbReference type="Rhea" id="RHEA:21868"/>
        <dbReference type="ChEBI" id="CHEBI:15377"/>
        <dbReference type="ChEBI" id="CHEBI:15378"/>
        <dbReference type="ChEBI" id="CHEBI:28938"/>
        <dbReference type="ChEBI" id="CHEBI:58453"/>
        <dbReference type="ChEBI" id="CHEBI:58614"/>
        <dbReference type="EC" id="3.5.4.26"/>
    </reaction>
</comment>
<dbReference type="PROSITE" id="PS00903">
    <property type="entry name" value="CYT_DCMP_DEAMINASES_1"/>
    <property type="match status" value="1"/>
</dbReference>
<organism evidence="18 19">
    <name type="scientific">Psychrosphaera saromensis</name>
    <dbReference type="NCBI Taxonomy" id="716813"/>
    <lineage>
        <taxon>Bacteria</taxon>
        <taxon>Pseudomonadati</taxon>
        <taxon>Pseudomonadota</taxon>
        <taxon>Gammaproteobacteria</taxon>
        <taxon>Alteromonadales</taxon>
        <taxon>Pseudoalteromonadaceae</taxon>
        <taxon>Psychrosphaera</taxon>
    </lineage>
</organism>
<dbReference type="Gene3D" id="3.40.430.10">
    <property type="entry name" value="Dihydrofolate Reductase, subunit A"/>
    <property type="match status" value="1"/>
</dbReference>
<dbReference type="GO" id="GO:0008703">
    <property type="term" value="F:5-amino-6-(5-phosphoribosylamino)uracil reductase activity"/>
    <property type="evidence" value="ECO:0007669"/>
    <property type="project" value="UniProtKB-EC"/>
</dbReference>
<dbReference type="PROSITE" id="PS51747">
    <property type="entry name" value="CYT_DCMP_DEAMINASES_2"/>
    <property type="match status" value="1"/>
</dbReference>
<keyword evidence="19" id="KW-1185">Reference proteome</keyword>
<feature type="binding site" evidence="15">
    <location>
        <position position="205"/>
    </location>
    <ligand>
        <name>NADP(+)</name>
        <dbReference type="ChEBI" id="CHEBI:58349"/>
    </ligand>
</feature>
<dbReference type="EC" id="1.1.1.193" evidence="13"/>
<evidence type="ECO:0000256" key="14">
    <source>
        <dbReference type="PIRSR" id="PIRSR006769-1"/>
    </source>
</evidence>
<dbReference type="Proteomes" id="UP000239007">
    <property type="component" value="Unassembled WGS sequence"/>
</dbReference>
<comment type="catalytic activity">
    <reaction evidence="13">
        <text>5-amino-6-(5-phospho-D-ribitylamino)uracil + NADP(+) = 5-amino-6-(5-phospho-D-ribosylamino)uracil + NADPH + H(+)</text>
        <dbReference type="Rhea" id="RHEA:17845"/>
        <dbReference type="ChEBI" id="CHEBI:15378"/>
        <dbReference type="ChEBI" id="CHEBI:57783"/>
        <dbReference type="ChEBI" id="CHEBI:58349"/>
        <dbReference type="ChEBI" id="CHEBI:58421"/>
        <dbReference type="ChEBI" id="CHEBI:58453"/>
        <dbReference type="EC" id="1.1.1.193"/>
    </reaction>
</comment>
<feature type="binding site" evidence="16">
    <location>
        <position position="89"/>
    </location>
    <ligand>
        <name>Zn(2+)</name>
        <dbReference type="ChEBI" id="CHEBI:29105"/>
        <note>catalytic</note>
    </ligand>
</feature>
<dbReference type="NCBIfam" id="TIGR00227">
    <property type="entry name" value="ribD_Cterm"/>
    <property type="match status" value="1"/>
</dbReference>
<dbReference type="PANTHER" id="PTHR38011:SF7">
    <property type="entry name" value="2,5-DIAMINO-6-RIBOSYLAMINO-4(3H)-PYRIMIDINONE 5'-PHOSPHATE REDUCTASE"/>
    <property type="match status" value="1"/>
</dbReference>
<dbReference type="InterPro" id="IPR016193">
    <property type="entry name" value="Cytidine_deaminase-like"/>
</dbReference>
<dbReference type="InterPro" id="IPR024072">
    <property type="entry name" value="DHFR-like_dom_sf"/>
</dbReference>
<feature type="binding site" evidence="15">
    <location>
        <position position="173"/>
    </location>
    <ligand>
        <name>substrate</name>
    </ligand>
</feature>
<feature type="binding site" evidence="15">
    <location>
        <position position="239"/>
    </location>
    <ligand>
        <name>NADP(+)</name>
        <dbReference type="ChEBI" id="CHEBI:58349"/>
    </ligand>
</feature>
<dbReference type="AlphaFoldDB" id="A0A2S7UX54"/>
<feature type="binding site" evidence="15">
    <location>
        <position position="175"/>
    </location>
    <ligand>
        <name>NADP(+)</name>
        <dbReference type="ChEBI" id="CHEBI:58349"/>
    </ligand>
</feature>
<feature type="binding site" evidence="15">
    <location>
        <position position="159"/>
    </location>
    <ligand>
        <name>NADP(+)</name>
        <dbReference type="ChEBI" id="CHEBI:58349"/>
    </ligand>
</feature>
<evidence type="ECO:0000256" key="13">
    <source>
        <dbReference type="PIRNR" id="PIRNR006769"/>
    </source>
</evidence>
<feature type="binding site" evidence="15">
    <location>
        <position position="209"/>
    </location>
    <ligand>
        <name>substrate</name>
    </ligand>
</feature>
<dbReference type="InterPro" id="IPR050765">
    <property type="entry name" value="Riboflavin_Biosynth_HTPR"/>
</dbReference>
<comment type="pathway">
    <text evidence="2 13">Cofactor biosynthesis; riboflavin biosynthesis; 5-amino-6-(D-ribitylamino)uracil from GTP: step 2/4.</text>
</comment>
<evidence type="ECO:0000313" key="18">
    <source>
        <dbReference type="EMBL" id="PQJ53851.1"/>
    </source>
</evidence>
<dbReference type="GO" id="GO:0009231">
    <property type="term" value="P:riboflavin biosynthetic process"/>
    <property type="evidence" value="ECO:0007669"/>
    <property type="project" value="UniProtKB-UniPathway"/>
</dbReference>
<dbReference type="GO" id="GO:0008270">
    <property type="term" value="F:zinc ion binding"/>
    <property type="evidence" value="ECO:0007669"/>
    <property type="project" value="InterPro"/>
</dbReference>
<keyword evidence="12" id="KW-0511">Multifunctional enzyme</keyword>
<comment type="function">
    <text evidence="1 13">Converts 2,5-diamino-6-(ribosylamino)-4(3h)-pyrimidinone 5'-phosphate into 5-amino-6-(ribosylamino)-2,4(1h,3h)-pyrimidinedione 5'-phosphate.</text>
</comment>
<accession>A0A2S7UX54</accession>
<dbReference type="GO" id="GO:0008835">
    <property type="term" value="F:diaminohydroxyphosphoribosylaminopyrimidine deaminase activity"/>
    <property type="evidence" value="ECO:0007669"/>
    <property type="project" value="UniProtKB-EC"/>
</dbReference>
<dbReference type="PANTHER" id="PTHR38011">
    <property type="entry name" value="DIHYDROFOLATE REDUCTASE FAMILY PROTEIN (AFU_ORTHOLOGUE AFUA_8G06820)"/>
    <property type="match status" value="1"/>
</dbReference>
<evidence type="ECO:0000313" key="19">
    <source>
        <dbReference type="Proteomes" id="UP000239007"/>
    </source>
</evidence>
<dbReference type="EMBL" id="MSCH01000003">
    <property type="protein sequence ID" value="PQJ53851.1"/>
    <property type="molecule type" value="Genomic_DNA"/>
</dbReference>
<dbReference type="Gene3D" id="3.40.140.10">
    <property type="entry name" value="Cytidine Deaminase, domain 2"/>
    <property type="match status" value="1"/>
</dbReference>
<feature type="binding site" evidence="16">
    <location>
        <position position="80"/>
    </location>
    <ligand>
        <name>Zn(2+)</name>
        <dbReference type="ChEBI" id="CHEBI:29105"/>
        <note>catalytic</note>
    </ligand>
</feature>
<dbReference type="InterPro" id="IPR011549">
    <property type="entry name" value="RibD_C"/>
</dbReference>
<dbReference type="RefSeq" id="WP_105052349.1">
    <property type="nucleotide sequence ID" value="NZ_BMYG01000002.1"/>
</dbReference>
<feature type="binding site" evidence="15">
    <location>
        <position position="201"/>
    </location>
    <ligand>
        <name>NADP(+)</name>
        <dbReference type="ChEBI" id="CHEBI:58349"/>
    </ligand>
</feature>
<dbReference type="NCBIfam" id="TIGR00326">
    <property type="entry name" value="eubact_ribD"/>
    <property type="match status" value="1"/>
</dbReference>
<evidence type="ECO:0000256" key="2">
    <source>
        <dbReference type="ARBA" id="ARBA00004882"/>
    </source>
</evidence>
<evidence type="ECO:0000256" key="6">
    <source>
        <dbReference type="ARBA" id="ARBA00022619"/>
    </source>
</evidence>
<dbReference type="UniPathway" id="UPA00275">
    <property type="reaction ID" value="UER00401"/>
</dbReference>
<keyword evidence="11 13" id="KW-0560">Oxidoreductase</keyword>
<keyword evidence="7 13" id="KW-0479">Metal-binding</keyword>
<feature type="active site" description="Proton donor" evidence="14">
    <location>
        <position position="56"/>
    </location>
</feature>
<proteinExistence type="inferred from homology"/>
<evidence type="ECO:0000256" key="1">
    <source>
        <dbReference type="ARBA" id="ARBA00002151"/>
    </source>
</evidence>
<keyword evidence="9 13" id="KW-0862">Zinc</keyword>
<evidence type="ECO:0000256" key="10">
    <source>
        <dbReference type="ARBA" id="ARBA00022857"/>
    </source>
</evidence>
<dbReference type="Pfam" id="PF00383">
    <property type="entry name" value="dCMP_cyt_deam_1"/>
    <property type="match status" value="1"/>
</dbReference>
<dbReference type="FunFam" id="3.40.140.10:FF:000025">
    <property type="entry name" value="Riboflavin biosynthesis protein RibD"/>
    <property type="match status" value="1"/>
</dbReference>
<evidence type="ECO:0000256" key="7">
    <source>
        <dbReference type="ARBA" id="ARBA00022723"/>
    </source>
</evidence>
<feature type="binding site" evidence="15">
    <location>
        <position position="212"/>
    </location>
    <ligand>
        <name>substrate</name>
    </ligand>
</feature>
<feature type="domain" description="CMP/dCMP-type deaminase" evidence="17">
    <location>
        <begin position="5"/>
        <end position="119"/>
    </location>
</feature>
<dbReference type="OrthoDB" id="9800865at2"/>
<gene>
    <name evidence="18" type="ORF">BTO11_09345</name>
</gene>
<comment type="pathway">
    <text evidence="3 13">Cofactor biosynthesis; riboflavin biosynthesis; 5-amino-6-(D-ribitylamino)uracil from GTP: step 3/4.</text>
</comment>
<evidence type="ECO:0000256" key="9">
    <source>
        <dbReference type="ARBA" id="ARBA00022833"/>
    </source>
</evidence>
<feature type="binding site" evidence="16">
    <location>
        <position position="54"/>
    </location>
    <ligand>
        <name>Zn(2+)</name>
        <dbReference type="ChEBI" id="CHEBI:29105"/>
        <note>catalytic</note>
    </ligand>
</feature>
<reference evidence="18 19" key="1">
    <citation type="submission" date="2016-12" db="EMBL/GenBank/DDBJ databases">
        <title>Diversity of luminous bacteria.</title>
        <authorList>
            <person name="Yoshizawa S."/>
            <person name="Kogure K."/>
        </authorList>
    </citation>
    <scope>NUCLEOTIDE SEQUENCE [LARGE SCALE GENOMIC DNA]</scope>
    <source>
        <strain evidence="18 19">SA4-48</strain>
    </source>
</reference>
<feature type="binding site" evidence="15">
    <location>
        <begin position="320"/>
        <end position="326"/>
    </location>
    <ligand>
        <name>NADP(+)</name>
        <dbReference type="ChEBI" id="CHEBI:58349"/>
    </ligand>
</feature>
<evidence type="ECO:0000256" key="12">
    <source>
        <dbReference type="ARBA" id="ARBA00023268"/>
    </source>
</evidence>
<dbReference type="GO" id="GO:0050661">
    <property type="term" value="F:NADP binding"/>
    <property type="evidence" value="ECO:0007669"/>
    <property type="project" value="InterPro"/>
</dbReference>
<comment type="cofactor">
    <cofactor evidence="13 16">
        <name>Zn(2+)</name>
        <dbReference type="ChEBI" id="CHEBI:29105"/>
    </cofactor>
    <text evidence="13 16">Binds 1 zinc ion.</text>
</comment>
<dbReference type="InterPro" id="IPR004794">
    <property type="entry name" value="Eubact_RibD"/>
</dbReference>
<evidence type="ECO:0000256" key="4">
    <source>
        <dbReference type="ARBA" id="ARBA00005259"/>
    </source>
</evidence>
<evidence type="ECO:0000256" key="16">
    <source>
        <dbReference type="PIRSR" id="PIRSR006769-3"/>
    </source>
</evidence>
<evidence type="ECO:0000256" key="5">
    <source>
        <dbReference type="ARBA" id="ARBA00007417"/>
    </source>
</evidence>
<evidence type="ECO:0000256" key="3">
    <source>
        <dbReference type="ARBA" id="ARBA00004910"/>
    </source>
</evidence>
<dbReference type="CDD" id="cd01284">
    <property type="entry name" value="Riboflavin_deaminase-reductase"/>
    <property type="match status" value="1"/>
</dbReference>
<comment type="caution">
    <text evidence="18">The sequence shown here is derived from an EMBL/GenBank/DDBJ whole genome shotgun (WGS) entry which is preliminary data.</text>
</comment>
<keyword evidence="8 13" id="KW-0378">Hydrolase</keyword>
<dbReference type="InterPro" id="IPR002125">
    <property type="entry name" value="CMP_dCMP_dom"/>
</dbReference>
<sequence length="404" mass="44041">MSFSLADHEFMAKAIKLAQRGQFTTSPNPNVGCVIVKNNEIIGEGWHKKAGTGHAEVNALVNLTAEQTTDATAYVTLEPCSHFGRTPPCANQLIDANIKRVVVAMLDPNPLVAGKGILLLMQAGVDVKLGLLELDARALNLGFLSRMETKRPFVSVKMASSLDGKSALGNGQSKWITGAEARADVQTYRAKACAILSTATTVIADNAKLNVRAEQLNFSYPFDDVVKEIRQPIKIILDSRGDLDDKHQSELALFDGKESTVSGTSIIIVRKDSDELPASAHNNVSYIQLPYDESANRFDIGALLDWCGKNEINNLWVEAGAKLAASFVEQSLFDQLIVYIAPKIMGMNAQDVMPVGPFDAMEQTIELQLKTLTLLGQDMRLSYVNKSYVNKVAVKAVDIKESEE</sequence>
<name>A0A2S7UX54_9GAMM</name>
<dbReference type="EC" id="3.5.4.26" evidence="13"/>
<evidence type="ECO:0000256" key="8">
    <source>
        <dbReference type="ARBA" id="ARBA00022801"/>
    </source>
</evidence>
<dbReference type="PIRSF" id="PIRSF006769">
    <property type="entry name" value="RibD"/>
    <property type="match status" value="1"/>
</dbReference>
<keyword evidence="6 13" id="KW-0686">Riboflavin biosynthesis</keyword>
<feature type="binding site" evidence="15">
    <location>
        <position position="189"/>
    </location>
    <ligand>
        <name>substrate</name>
    </ligand>
</feature>
<evidence type="ECO:0000256" key="11">
    <source>
        <dbReference type="ARBA" id="ARBA00023002"/>
    </source>
</evidence>
<dbReference type="SUPFAM" id="SSF53927">
    <property type="entry name" value="Cytidine deaminase-like"/>
    <property type="match status" value="1"/>
</dbReference>
<keyword evidence="10 13" id="KW-0521">NADP</keyword>
<evidence type="ECO:0000256" key="15">
    <source>
        <dbReference type="PIRSR" id="PIRSR006769-2"/>
    </source>
</evidence>